<dbReference type="EMBL" id="QOVL01000005">
    <property type="protein sequence ID" value="RXG32124.1"/>
    <property type="molecule type" value="Genomic_DNA"/>
</dbReference>
<dbReference type="InterPro" id="IPR019690">
    <property type="entry name" value="DUF2569"/>
</dbReference>
<dbReference type="AlphaFoldDB" id="A0A4Q0PNV8"/>
<name>A0A4Q0PNV8_9FLAO</name>
<dbReference type="Gene3D" id="3.10.620.30">
    <property type="match status" value="1"/>
</dbReference>
<evidence type="ECO:0000256" key="1">
    <source>
        <dbReference type="SAM" id="Phobius"/>
    </source>
</evidence>
<dbReference type="Gene3D" id="2.60.40.3140">
    <property type="match status" value="1"/>
</dbReference>
<comment type="caution">
    <text evidence="3">The sequence shown here is derived from an EMBL/GenBank/DDBJ whole genome shotgun (WGS) entry which is preliminary data.</text>
</comment>
<sequence length="863" mass="99705">MLQNYYSVLFILFFFSQTVAQKITKEPIPSWVSRQNLNQKAEYPDKSNGFYYLVFNKEDNLSLQTTYTRYAYKILNSQGVQEMSEIDISFDPAYQKAVVHELTVYRDGRPLDRLEISDFKIIQREQDLERHLYNGQVSAINSLYDIREGDVIDYSFSIIGYNPVHEGKFSNRFSLQYSIPIEWYRYAVTFPQDQNINFKLFNDAPEPKTIKQSGNTTYSWEAKSIPAMLYESNAPGWYDPSPMVELSQFKNWNEVATQYSKYYKVSNSEKEWLTSEIEPLTKGLSKEEAATKLINLVQDEIRYLGFEDGLNSHKPSSPKTVYERRFGDCKDKSFLLSELLKTQGINAQPILVNSYYGSSIKDRSPSPFAFDHCIVQVQLDTNKTIFIDPTISDQGGKFPDIYYPNYEYGLTLNTRTKNLIKFSKPKKPEIDSKETFEIFEIGGAASLKVVTKYKGSAADNQRSVFASSTIENMNQSYTDFYSSLYPSIKMEGSIETVDERDTNVFIVKESYLIDSLWTTPTNNKSYIVAEFRPMSLETYLYPTASTNRTMPFYIDSEVKYKHHIKVFFPEAWTIENDQTKIENPNFKFSQSINYKNATLDIINEYEHLTDFIEPADVSTYLADHTKVQEGITYQLSYTKNGGAMLSENDSESHFLTNGIMFFSILGISILCWLLYSKIDPVVTVKPDHHQSIGGWLILFAIGITLTPIILLVQFAKNPDFYITDYSWKFLFSTNLKLAVLAIFETIFNASFLIFSIFVIILFYKRRSSAPRMIVFMYAVVCAFQIIDNAIILQIAPEDYTVADRQNIYFDITKLTLRSAVVICYFLMADRVKNTFTKTYKKQAWDTESYPEERKIIATDSPSV</sequence>
<dbReference type="Pfam" id="PF10754">
    <property type="entry name" value="DUF2569"/>
    <property type="match status" value="1"/>
</dbReference>
<keyword evidence="1" id="KW-0812">Transmembrane</keyword>
<dbReference type="InterPro" id="IPR024618">
    <property type="entry name" value="DUF3857"/>
</dbReference>
<dbReference type="SUPFAM" id="SSF54001">
    <property type="entry name" value="Cysteine proteinases"/>
    <property type="match status" value="1"/>
</dbReference>
<feature type="domain" description="DUF3857" evidence="2">
    <location>
        <begin position="64"/>
        <end position="227"/>
    </location>
</feature>
<feature type="transmembrane region" description="Helical" evidence="1">
    <location>
        <begin position="654"/>
        <end position="675"/>
    </location>
</feature>
<proteinExistence type="predicted"/>
<keyword evidence="1" id="KW-0472">Membrane</keyword>
<organism evidence="3 4">
    <name type="scientific">Leeuwenhoekiella marinoflava</name>
    <dbReference type="NCBI Taxonomy" id="988"/>
    <lineage>
        <taxon>Bacteria</taxon>
        <taxon>Pseudomonadati</taxon>
        <taxon>Bacteroidota</taxon>
        <taxon>Flavobacteriia</taxon>
        <taxon>Flavobacteriales</taxon>
        <taxon>Flavobacteriaceae</taxon>
        <taxon>Leeuwenhoekiella</taxon>
    </lineage>
</organism>
<accession>A0A4Q0PNV8</accession>
<dbReference type="Pfam" id="PF12969">
    <property type="entry name" value="DUF3857"/>
    <property type="match status" value="1"/>
</dbReference>
<reference evidence="3 4" key="1">
    <citation type="submission" date="2018-07" db="EMBL/GenBank/DDBJ databases">
        <title>Leeuwenhoekiella genomics.</title>
        <authorList>
            <person name="Tahon G."/>
            <person name="Willems A."/>
        </authorList>
    </citation>
    <scope>NUCLEOTIDE SEQUENCE [LARGE SCALE GENOMIC DNA]</scope>
    <source>
        <strain evidence="3 4">LMG 1345</strain>
    </source>
</reference>
<dbReference type="RefSeq" id="WP_073098588.1">
    <property type="nucleotide sequence ID" value="NZ_QOVL01000005.1"/>
</dbReference>
<dbReference type="InterPro" id="IPR038765">
    <property type="entry name" value="Papain-like_cys_pep_sf"/>
</dbReference>
<feature type="transmembrane region" description="Helical" evidence="1">
    <location>
        <begin position="807"/>
        <end position="827"/>
    </location>
</feature>
<keyword evidence="1" id="KW-1133">Transmembrane helix</keyword>
<evidence type="ECO:0000313" key="3">
    <source>
        <dbReference type="EMBL" id="RXG32124.1"/>
    </source>
</evidence>
<dbReference type="Proteomes" id="UP000290608">
    <property type="component" value="Unassembled WGS sequence"/>
</dbReference>
<feature type="transmembrane region" description="Helical" evidence="1">
    <location>
        <begin position="735"/>
        <end position="762"/>
    </location>
</feature>
<protein>
    <recommendedName>
        <fullName evidence="2">DUF3857 domain-containing protein</fullName>
    </recommendedName>
</protein>
<feature type="transmembrane region" description="Helical" evidence="1">
    <location>
        <begin position="695"/>
        <end position="715"/>
    </location>
</feature>
<evidence type="ECO:0000259" key="2">
    <source>
        <dbReference type="Pfam" id="PF12969"/>
    </source>
</evidence>
<dbReference type="STRING" id="1122159.SAMN02745246_01486"/>
<evidence type="ECO:0000313" key="4">
    <source>
        <dbReference type="Proteomes" id="UP000290608"/>
    </source>
</evidence>
<feature type="transmembrane region" description="Helical" evidence="1">
    <location>
        <begin position="774"/>
        <end position="795"/>
    </location>
</feature>
<gene>
    <name evidence="3" type="ORF">DSL99_1431</name>
</gene>